<protein>
    <submittedName>
        <fullName evidence="1">Uncharacterized protein</fullName>
    </submittedName>
</protein>
<dbReference type="Proteomes" id="UP000024635">
    <property type="component" value="Unassembled WGS sequence"/>
</dbReference>
<dbReference type="AlphaFoldDB" id="A0A016WBU2"/>
<dbReference type="OrthoDB" id="5875875at2759"/>
<evidence type="ECO:0000313" key="2">
    <source>
        <dbReference type="Proteomes" id="UP000024635"/>
    </source>
</evidence>
<organism evidence="1 2">
    <name type="scientific">Ancylostoma ceylanicum</name>
    <dbReference type="NCBI Taxonomy" id="53326"/>
    <lineage>
        <taxon>Eukaryota</taxon>
        <taxon>Metazoa</taxon>
        <taxon>Ecdysozoa</taxon>
        <taxon>Nematoda</taxon>
        <taxon>Chromadorea</taxon>
        <taxon>Rhabditida</taxon>
        <taxon>Rhabditina</taxon>
        <taxon>Rhabditomorpha</taxon>
        <taxon>Strongyloidea</taxon>
        <taxon>Ancylostomatidae</taxon>
        <taxon>Ancylostomatinae</taxon>
        <taxon>Ancylostoma</taxon>
    </lineage>
</organism>
<sequence>MGEPELQPSSLIAHSASGDRMQLLGQRQCTYSFHDASAKGKFYVANTSSNLLGAEWISKMGIYARMDSLPSTDPGQPLEINASIVDQTSSKVAEQLQRDYPQAFSRTLQTVVGNPLAQSRS</sequence>
<comment type="caution">
    <text evidence="1">The sequence shown here is derived from an EMBL/GenBank/DDBJ whole genome shotgun (WGS) entry which is preliminary data.</text>
</comment>
<gene>
    <name evidence="1" type="primary">Acey_s0893.g2909</name>
    <name evidence="1" type="ORF">Y032_0893g2909</name>
</gene>
<keyword evidence="2" id="KW-1185">Reference proteome</keyword>
<reference evidence="2" key="1">
    <citation type="journal article" date="2015" name="Nat. Genet.">
        <title>The genome and transcriptome of the zoonotic hookworm Ancylostoma ceylanicum identify infection-specific gene families.</title>
        <authorList>
            <person name="Schwarz E.M."/>
            <person name="Hu Y."/>
            <person name="Antoshechkin I."/>
            <person name="Miller M.M."/>
            <person name="Sternberg P.W."/>
            <person name="Aroian R.V."/>
        </authorList>
    </citation>
    <scope>NUCLEOTIDE SEQUENCE</scope>
    <source>
        <strain evidence="2">HY135</strain>
    </source>
</reference>
<name>A0A016WBU2_9BILA</name>
<evidence type="ECO:0000313" key="1">
    <source>
        <dbReference type="EMBL" id="EYC36478.1"/>
    </source>
</evidence>
<dbReference type="EMBL" id="JARK01000493">
    <property type="protein sequence ID" value="EYC36478.1"/>
    <property type="molecule type" value="Genomic_DNA"/>
</dbReference>
<accession>A0A016WBU2</accession>
<proteinExistence type="predicted"/>